<sequence>MKGVNSSGQDHVLPVTVTGAVDSTRVSEVDQWLAWADHTAKDGSLRQGLQNSSLRALLRPMPRSLHRVANNTRPPAGQDRGAMTILSPTVAQHVKLARRFATQMLYGCTKGQTKECTVPFCRNNSRFTARIKQMSRFGIDSVSLELAQRACESPRSEERMLHSESELKGFGREEPPLRTQRASSHSSNSSKGSKSKSAQLFVKSFTMAVQRLLGRSQVSAAAADDEDGDEEDDTMTLHQNHRSVFGRRSEAMTTELEALSINSNSNGLQQPATLSPAAKLVIVSATSLPVSSAATITPRRDPPWVSVPESWLLCDESNEPLIAVGTLDANTAPLVCAIGGKLLCNTQSTILASPSILARCFLSTGSDSPLGMDIAAAVSFFEDVKPKTTSTQAAAGRRVAALDAGISSIERSLRQSGPSLDKSALARAAAMLALYAAIVAPTNDKMGSALMVRIALIIVDLAYPSVEKDSSGGLALGWFSRYTQDNSMRQQWLVWWARVPAAVVRRWIAALQADALESVERLLKGAVSDQAMATKLTSGEGSLRWVGALELLRLLDDANYRLSSYQFDFVERLTSSPAECNDGNDSIKASEFCNSAMLKLVAMDKELVRWMDCMRFRFGLAQMRRQKCDAWTEENLFSLFLYPFLFDLPDKMHLFTTEVHNRMTKRYLAAHGRQAELVHNYRMVNIDEYSEQQVRTDVSPEWPLMSSSRQQVIKAGNPYLVFSVQRSSLLQDVMNMMLSGREGMSRVRFPLKVRFADGGEDGVDMGGVQKEMFALLIPQLLAPENGLFVYADDHKNEHLWPNAESAHSLEDFEAAGALLGMAFANGILIDSTTAPLAPLLVRQLAADCRSLNTSKMPLRALIACLATSFPTLTSGLRLLLDWDEATQGSVEDVFCRSFEVSTARVGTVSLIPNGESVSVTGANRQQYVRRYLEYIGFEHVQAEISALRRGFMQAADGIVFRMLHPHELVEWLCTEGTQTIDVDELEEVATYDDEYTADHVVVQRFWRVVRGMDQDQLRQLLQFVTASSRLPLGGCHNITFVVQRNGPDSDRLPTALTCFGRLLLPAYSTDEKMEQRLTTAIEYSREFGLV</sequence>
<keyword evidence="2" id="KW-1185">Reference proteome</keyword>
<reference evidence="1" key="1">
    <citation type="submission" date="2022-07" db="EMBL/GenBank/DDBJ databases">
        <title>Phylogenomic reconstructions and comparative analyses of Kickxellomycotina fungi.</title>
        <authorList>
            <person name="Reynolds N.K."/>
            <person name="Stajich J.E."/>
            <person name="Barry K."/>
            <person name="Grigoriev I.V."/>
            <person name="Crous P."/>
            <person name="Smith M.E."/>
        </authorList>
    </citation>
    <scope>NUCLEOTIDE SEQUENCE</scope>
    <source>
        <strain evidence="1">CBS 190363</strain>
    </source>
</reference>
<proteinExistence type="predicted"/>
<protein>
    <submittedName>
        <fullName evidence="1">Uncharacterized protein</fullName>
    </submittedName>
</protein>
<evidence type="ECO:0000313" key="1">
    <source>
        <dbReference type="EMBL" id="KAJ2898565.1"/>
    </source>
</evidence>
<comment type="caution">
    <text evidence="1">The sequence shown here is derived from an EMBL/GenBank/DDBJ whole genome shotgun (WGS) entry which is preliminary data.</text>
</comment>
<name>A0ACC1M7G5_9FUNG</name>
<gene>
    <name evidence="1" type="ORF">IWW38_001345</name>
</gene>
<organism evidence="1 2">
    <name type="scientific">Coemansia aciculifera</name>
    <dbReference type="NCBI Taxonomy" id="417176"/>
    <lineage>
        <taxon>Eukaryota</taxon>
        <taxon>Fungi</taxon>
        <taxon>Fungi incertae sedis</taxon>
        <taxon>Zoopagomycota</taxon>
        <taxon>Kickxellomycotina</taxon>
        <taxon>Kickxellomycetes</taxon>
        <taxon>Kickxellales</taxon>
        <taxon>Kickxellaceae</taxon>
        <taxon>Coemansia</taxon>
    </lineage>
</organism>
<dbReference type="Proteomes" id="UP001139981">
    <property type="component" value="Unassembled WGS sequence"/>
</dbReference>
<dbReference type="EMBL" id="JANBVB010000057">
    <property type="protein sequence ID" value="KAJ2898565.1"/>
    <property type="molecule type" value="Genomic_DNA"/>
</dbReference>
<evidence type="ECO:0000313" key="2">
    <source>
        <dbReference type="Proteomes" id="UP001139981"/>
    </source>
</evidence>
<accession>A0ACC1M7G5</accession>